<gene>
    <name evidence="4" type="ORF">FB567DRAFT_547863</name>
</gene>
<evidence type="ECO:0000256" key="2">
    <source>
        <dbReference type="ARBA" id="ARBA00022705"/>
    </source>
</evidence>
<dbReference type="AlphaFoldDB" id="A0A8K0RBB7"/>
<dbReference type="GO" id="GO:0031390">
    <property type="term" value="C:Ctf18 RFC-like complex"/>
    <property type="evidence" value="ECO:0007669"/>
    <property type="project" value="InterPro"/>
</dbReference>
<evidence type="ECO:0000256" key="1">
    <source>
        <dbReference type="ARBA" id="ARBA00007017"/>
    </source>
</evidence>
<accession>A0A8K0RBB7</accession>
<dbReference type="GO" id="GO:0000775">
    <property type="term" value="C:chromosome, centromeric region"/>
    <property type="evidence" value="ECO:0007669"/>
    <property type="project" value="TreeGrafter"/>
</dbReference>
<name>A0A8K0RBB7_9PLEO</name>
<dbReference type="GO" id="GO:0000785">
    <property type="term" value="C:chromatin"/>
    <property type="evidence" value="ECO:0007669"/>
    <property type="project" value="TreeGrafter"/>
</dbReference>
<dbReference type="Pfam" id="PF09724">
    <property type="entry name" value="Dcc1"/>
    <property type="match status" value="1"/>
</dbReference>
<dbReference type="PANTHER" id="PTHR13395:SF6">
    <property type="entry name" value="SISTER CHROMATID COHESION PROTEIN DCC1"/>
    <property type="match status" value="1"/>
</dbReference>
<organism evidence="4 5">
    <name type="scientific">Paraphoma chrysanthemicola</name>
    <dbReference type="NCBI Taxonomy" id="798071"/>
    <lineage>
        <taxon>Eukaryota</taxon>
        <taxon>Fungi</taxon>
        <taxon>Dikarya</taxon>
        <taxon>Ascomycota</taxon>
        <taxon>Pezizomycotina</taxon>
        <taxon>Dothideomycetes</taxon>
        <taxon>Pleosporomycetidae</taxon>
        <taxon>Pleosporales</taxon>
        <taxon>Pleosporineae</taxon>
        <taxon>Phaeosphaeriaceae</taxon>
        <taxon>Paraphoma</taxon>
    </lineage>
</organism>
<comment type="caution">
    <text evidence="4">The sequence shown here is derived from an EMBL/GenBank/DDBJ whole genome shotgun (WGS) entry which is preliminary data.</text>
</comment>
<dbReference type="PANTHER" id="PTHR13395">
    <property type="entry name" value="SISTER CHROMATID COHESION PROTEIN DCC1-RELATED"/>
    <property type="match status" value="1"/>
</dbReference>
<dbReference type="GO" id="GO:0034088">
    <property type="term" value="P:maintenance of mitotic sister chromatid cohesion"/>
    <property type="evidence" value="ECO:0007669"/>
    <property type="project" value="TreeGrafter"/>
</dbReference>
<dbReference type="GO" id="GO:0006260">
    <property type="term" value="P:DNA replication"/>
    <property type="evidence" value="ECO:0007669"/>
    <property type="project" value="UniProtKB-KW"/>
</dbReference>
<reference evidence="4" key="1">
    <citation type="journal article" date="2021" name="Nat. Commun.">
        <title>Genetic determinants of endophytism in the Arabidopsis root mycobiome.</title>
        <authorList>
            <person name="Mesny F."/>
            <person name="Miyauchi S."/>
            <person name="Thiergart T."/>
            <person name="Pickel B."/>
            <person name="Atanasova L."/>
            <person name="Karlsson M."/>
            <person name="Huettel B."/>
            <person name="Barry K.W."/>
            <person name="Haridas S."/>
            <person name="Chen C."/>
            <person name="Bauer D."/>
            <person name="Andreopoulos W."/>
            <person name="Pangilinan J."/>
            <person name="LaButti K."/>
            <person name="Riley R."/>
            <person name="Lipzen A."/>
            <person name="Clum A."/>
            <person name="Drula E."/>
            <person name="Henrissat B."/>
            <person name="Kohler A."/>
            <person name="Grigoriev I.V."/>
            <person name="Martin F.M."/>
            <person name="Hacquard S."/>
        </authorList>
    </citation>
    <scope>NUCLEOTIDE SEQUENCE</scope>
    <source>
        <strain evidence="4">MPI-SDFR-AT-0120</strain>
    </source>
</reference>
<proteinExistence type="inferred from homology"/>
<evidence type="ECO:0000256" key="3">
    <source>
        <dbReference type="SAM" id="MobiDB-lite"/>
    </source>
</evidence>
<feature type="compositionally biased region" description="Basic residues" evidence="3">
    <location>
        <begin position="327"/>
        <end position="341"/>
    </location>
</feature>
<protein>
    <submittedName>
        <fullName evidence="4">Sister chromatid cohesion protein-like protein Dcc1</fullName>
    </submittedName>
</protein>
<keyword evidence="5" id="KW-1185">Reference proteome</keyword>
<dbReference type="EMBL" id="JAGMVJ010000007">
    <property type="protein sequence ID" value="KAH7089036.1"/>
    <property type="molecule type" value="Genomic_DNA"/>
</dbReference>
<evidence type="ECO:0000313" key="4">
    <source>
        <dbReference type="EMBL" id="KAH7089036.1"/>
    </source>
</evidence>
<dbReference type="OrthoDB" id="5199543at2759"/>
<dbReference type="Proteomes" id="UP000813461">
    <property type="component" value="Unassembled WGS sequence"/>
</dbReference>
<feature type="region of interest" description="Disordered" evidence="3">
    <location>
        <begin position="311"/>
        <end position="341"/>
    </location>
</feature>
<dbReference type="InterPro" id="IPR019128">
    <property type="entry name" value="Dcc1"/>
</dbReference>
<comment type="similarity">
    <text evidence="1">Belongs to the DCC1 family.</text>
</comment>
<sequence length="341" mass="37002">MATQQDEGGVPFAIAHEMQRFRLFELPPEIVELIDAPNPPLLSIKSQAVSSAPNAKPAYAVLCAPNATFSLRQVQTSNTLLITQPALEAHGNDIPIPVTRAIASCTATLELHPSDASVVSLLQEQLPLYHASPGDFDAGGNRKSREAIFDDVPLSEGQCQSGWNELMAFEHDGGSWQPSPDALAQVWRSINAAALAEGVKLDSQFLMDDIMRAVAEEGHPIGLVKAILIRLSSEGEDISGPWCSLDRGKTVAFAGKTLLEAREGSDFLIAEFTDSWEDTLPEAWRKDAQLSAIDGLYQFPSETTVRAKNSANARFTDKAPSTGAKPAARKWHEKFGKTRKK</sequence>
<evidence type="ECO:0000313" key="5">
    <source>
        <dbReference type="Proteomes" id="UP000813461"/>
    </source>
</evidence>
<keyword evidence="2" id="KW-0235">DNA replication</keyword>